<dbReference type="InterPro" id="IPR003489">
    <property type="entry name" value="RHF/RaiA"/>
</dbReference>
<sequence>METPAEIAFTDMEPSEEIDALIREKIDHLEQFYGGITSCHVYVRAPHQSQRSGNRHEVTIEVRVPGDELVVRTQNDAPEHEHPRVAVRDAFSAMTRKLERWKERHRGEVKHHSGPLQGTIAEIDFNRGFGQIIATDHRLIYFHRNSVVDGNFDDLRRRDPVELVVQTGESEIGPQASTVRPIGAMEYDPGARSR</sequence>
<dbReference type="EMBL" id="FRDF01000016">
    <property type="protein sequence ID" value="SHN63563.1"/>
    <property type="molecule type" value="Genomic_DNA"/>
</dbReference>
<evidence type="ECO:0000313" key="2">
    <source>
        <dbReference type="Proteomes" id="UP000184391"/>
    </source>
</evidence>
<gene>
    <name evidence="1" type="ORF">SAMN02745193_02610</name>
</gene>
<organism evidence="1 2">
    <name type="scientific">Erythrobacter sanguineus</name>
    <dbReference type="NCBI Taxonomy" id="198312"/>
    <lineage>
        <taxon>Bacteria</taxon>
        <taxon>Pseudomonadati</taxon>
        <taxon>Pseudomonadota</taxon>
        <taxon>Alphaproteobacteria</taxon>
        <taxon>Sphingomonadales</taxon>
        <taxon>Erythrobacteraceae</taxon>
        <taxon>Erythrobacter/Porphyrobacter group</taxon>
        <taxon>Erythrobacter</taxon>
    </lineage>
</organism>
<evidence type="ECO:0000313" key="1">
    <source>
        <dbReference type="EMBL" id="SHN63563.1"/>
    </source>
</evidence>
<keyword evidence="2" id="KW-1185">Reference proteome</keyword>
<name>A0A1M7SYI0_9SPHN</name>
<protein>
    <submittedName>
        <fullName evidence="1">'Cold-shock' DNA-binding domain-containing protein</fullName>
    </submittedName>
</protein>
<keyword evidence="1" id="KW-0238">DNA-binding</keyword>
<dbReference type="RefSeq" id="WP_072675447.1">
    <property type="nucleotide sequence ID" value="NZ_FRDF01000016.1"/>
</dbReference>
<dbReference type="InterPro" id="IPR036567">
    <property type="entry name" value="RHF-like"/>
</dbReference>
<dbReference type="InterPro" id="IPR012340">
    <property type="entry name" value="NA-bd_OB-fold"/>
</dbReference>
<dbReference type="GO" id="GO:0003677">
    <property type="term" value="F:DNA binding"/>
    <property type="evidence" value="ECO:0007669"/>
    <property type="project" value="UniProtKB-KW"/>
</dbReference>
<dbReference type="OrthoDB" id="9782252at2"/>
<dbReference type="STRING" id="198312.SAMN02745193_02610"/>
<dbReference type="Proteomes" id="UP000184391">
    <property type="component" value="Unassembled WGS sequence"/>
</dbReference>
<dbReference type="SUPFAM" id="SSF50249">
    <property type="entry name" value="Nucleic acid-binding proteins"/>
    <property type="match status" value="1"/>
</dbReference>
<reference evidence="2" key="1">
    <citation type="submission" date="2016-12" db="EMBL/GenBank/DDBJ databases">
        <authorList>
            <person name="Varghese N."/>
            <person name="Submissions S."/>
        </authorList>
    </citation>
    <scope>NUCLEOTIDE SEQUENCE [LARGE SCALE GENOMIC DNA]</scope>
    <source>
        <strain evidence="2">DSM 11032</strain>
    </source>
</reference>
<accession>A0A1M7SYI0</accession>
<dbReference type="Gene3D" id="3.30.160.100">
    <property type="entry name" value="Ribosome hibernation promotion factor-like"/>
    <property type="match status" value="1"/>
</dbReference>
<dbReference type="Pfam" id="PF02482">
    <property type="entry name" value="Ribosomal_S30AE"/>
    <property type="match status" value="1"/>
</dbReference>
<dbReference type="SUPFAM" id="SSF69754">
    <property type="entry name" value="Ribosome binding protein Y (YfiA homologue)"/>
    <property type="match status" value="1"/>
</dbReference>
<proteinExistence type="predicted"/>
<dbReference type="AlphaFoldDB" id="A0A1M7SYI0"/>
<dbReference type="Gene3D" id="2.40.50.140">
    <property type="entry name" value="Nucleic acid-binding proteins"/>
    <property type="match status" value="1"/>
</dbReference>